<evidence type="ECO:0000313" key="7">
    <source>
        <dbReference type="EMBL" id="QJH94655.1"/>
    </source>
</evidence>
<dbReference type="SUPFAM" id="SSF47413">
    <property type="entry name" value="lambda repressor-like DNA-binding domains"/>
    <property type="match status" value="1"/>
</dbReference>
<keyword evidence="4" id="KW-0804">Transcription</keyword>
<evidence type="ECO:0000256" key="4">
    <source>
        <dbReference type="ARBA" id="ARBA00023163"/>
    </source>
</evidence>
<protein>
    <submittedName>
        <fullName evidence="6">Putative DNA binding, helix-turn-helix domain containing protein</fullName>
    </submittedName>
</protein>
<name>A0A6H1ZF53_9ZZZZ</name>
<keyword evidence="2" id="KW-0805">Transcription regulation</keyword>
<keyword evidence="3" id="KW-0238">DNA-binding</keyword>
<evidence type="ECO:0000256" key="3">
    <source>
        <dbReference type="ARBA" id="ARBA00023125"/>
    </source>
</evidence>
<reference evidence="6" key="1">
    <citation type="submission" date="2020-03" db="EMBL/GenBank/DDBJ databases">
        <title>The deep terrestrial virosphere.</title>
        <authorList>
            <person name="Holmfeldt K."/>
            <person name="Nilsson E."/>
            <person name="Simone D."/>
            <person name="Lopez-Fernandez M."/>
            <person name="Wu X."/>
            <person name="de Brujin I."/>
            <person name="Lundin D."/>
            <person name="Andersson A."/>
            <person name="Bertilsson S."/>
            <person name="Dopson M."/>
        </authorList>
    </citation>
    <scope>NUCLEOTIDE SEQUENCE</scope>
    <source>
        <strain evidence="6">TM448A00282</strain>
        <strain evidence="7">TM448B00260</strain>
    </source>
</reference>
<dbReference type="EMBL" id="MT144603">
    <property type="protein sequence ID" value="QJH94655.1"/>
    <property type="molecule type" value="Genomic_DNA"/>
</dbReference>
<evidence type="ECO:0000256" key="2">
    <source>
        <dbReference type="ARBA" id="ARBA00023015"/>
    </source>
</evidence>
<feature type="domain" description="Ner winged helix-turn-helix DNA-binding" evidence="5">
    <location>
        <begin position="7"/>
        <end position="73"/>
    </location>
</feature>
<evidence type="ECO:0000256" key="1">
    <source>
        <dbReference type="ARBA" id="ARBA00006157"/>
    </source>
</evidence>
<evidence type="ECO:0000313" key="6">
    <source>
        <dbReference type="EMBL" id="QJA45820.1"/>
    </source>
</evidence>
<accession>A0A6H1ZF53</accession>
<evidence type="ECO:0000259" key="5">
    <source>
        <dbReference type="Pfam" id="PF13693"/>
    </source>
</evidence>
<sequence>MKRWEWIKWQLRSNNSSLAELARGLGVVRNAMNNVKRQPYPRMERAIAKALGLRPIDIWPDRWIDEATPVRERPSRAETSALYMQKHNAARDLEHVSKSRKEA</sequence>
<dbReference type="Pfam" id="PF13693">
    <property type="entry name" value="HTH_35"/>
    <property type="match status" value="1"/>
</dbReference>
<dbReference type="Gene3D" id="1.10.260.40">
    <property type="entry name" value="lambda repressor-like DNA-binding domains"/>
    <property type="match status" value="1"/>
</dbReference>
<dbReference type="EMBL" id="MT143997">
    <property type="protein sequence ID" value="QJA45820.1"/>
    <property type="molecule type" value="Genomic_DNA"/>
</dbReference>
<dbReference type="GO" id="GO:0003677">
    <property type="term" value="F:DNA binding"/>
    <property type="evidence" value="ECO:0007669"/>
    <property type="project" value="UniProtKB-KW"/>
</dbReference>
<organism evidence="6">
    <name type="scientific">viral metagenome</name>
    <dbReference type="NCBI Taxonomy" id="1070528"/>
    <lineage>
        <taxon>unclassified sequences</taxon>
        <taxon>metagenomes</taxon>
        <taxon>organismal metagenomes</taxon>
    </lineage>
</organism>
<gene>
    <name evidence="6" type="ORF">TM448A00282_0054</name>
    <name evidence="7" type="ORF">TM448B00260_0059</name>
</gene>
<dbReference type="AlphaFoldDB" id="A0A6H1ZF53"/>
<proteinExistence type="inferred from homology"/>
<dbReference type="InterPro" id="IPR010982">
    <property type="entry name" value="Lambda_DNA-bd_dom_sf"/>
</dbReference>
<comment type="similarity">
    <text evidence="1">Belongs to the ner transcriptional regulatory family.</text>
</comment>
<dbReference type="InterPro" id="IPR038722">
    <property type="entry name" value="Ner_HTH_dom"/>
</dbReference>